<dbReference type="EMBL" id="CAMXCT010000924">
    <property type="protein sequence ID" value="CAI3984834.1"/>
    <property type="molecule type" value="Genomic_DNA"/>
</dbReference>
<dbReference type="EMBL" id="CAMXCT030000924">
    <property type="protein sequence ID" value="CAL4772146.1"/>
    <property type="molecule type" value="Genomic_DNA"/>
</dbReference>
<dbReference type="EMBL" id="CAMXCT020000924">
    <property type="protein sequence ID" value="CAL1138209.1"/>
    <property type="molecule type" value="Genomic_DNA"/>
</dbReference>
<evidence type="ECO:0000313" key="4">
    <source>
        <dbReference type="Proteomes" id="UP001152797"/>
    </source>
</evidence>
<dbReference type="EMBL" id="CAMXCT020001106">
    <property type="protein sequence ID" value="CAL1140075.1"/>
    <property type="molecule type" value="Genomic_DNA"/>
</dbReference>
<reference evidence="1" key="1">
    <citation type="submission" date="2022-10" db="EMBL/GenBank/DDBJ databases">
        <authorList>
            <person name="Chen Y."/>
            <person name="Dougan E. K."/>
            <person name="Chan C."/>
            <person name="Rhodes N."/>
            <person name="Thang M."/>
        </authorList>
    </citation>
    <scope>NUCLEOTIDE SEQUENCE</scope>
</reference>
<dbReference type="EMBL" id="CAMXCT030001106">
    <property type="protein sequence ID" value="CAL4774012.1"/>
    <property type="molecule type" value="Genomic_DNA"/>
</dbReference>
<accession>A0A9P1C4B9</accession>
<name>A0A9P1C4B9_9DINO</name>
<evidence type="ECO:0000313" key="2">
    <source>
        <dbReference type="EMBL" id="CAI3986700.1"/>
    </source>
</evidence>
<keyword evidence="4" id="KW-1185">Reference proteome</keyword>
<organism evidence="1">
    <name type="scientific">Cladocopium goreaui</name>
    <dbReference type="NCBI Taxonomy" id="2562237"/>
    <lineage>
        <taxon>Eukaryota</taxon>
        <taxon>Sar</taxon>
        <taxon>Alveolata</taxon>
        <taxon>Dinophyceae</taxon>
        <taxon>Suessiales</taxon>
        <taxon>Symbiodiniaceae</taxon>
        <taxon>Cladocopium</taxon>
    </lineage>
</organism>
<proteinExistence type="predicted"/>
<evidence type="ECO:0000313" key="1">
    <source>
        <dbReference type="EMBL" id="CAI3984834.1"/>
    </source>
</evidence>
<dbReference type="AlphaFoldDB" id="A0A9P1C4B9"/>
<evidence type="ECO:0000313" key="3">
    <source>
        <dbReference type="EMBL" id="CAL1138209.1"/>
    </source>
</evidence>
<comment type="caution">
    <text evidence="1">The sequence shown here is derived from an EMBL/GenBank/DDBJ whole genome shotgun (WGS) entry which is preliminary data.</text>
</comment>
<protein>
    <submittedName>
        <fullName evidence="1">Uncharacterized protein</fullName>
    </submittedName>
</protein>
<dbReference type="EMBL" id="CAMXCT010001106">
    <property type="protein sequence ID" value="CAI3986700.1"/>
    <property type="molecule type" value="Genomic_DNA"/>
</dbReference>
<sequence length="106" mass="12298">MYRQHLKNHEKTRVCGELAYDHVAVVLPKLPDKNYSAKDQRARWVCFHIPNLWAKKGGTCNPTADISSLRHAAHFRVCRRRSRDFCSHAKIQKIMHKLTAASSMEQ</sequence>
<gene>
    <name evidence="1" type="ORF">C1SCF055_LOCUS12339</name>
    <name evidence="2" type="ORF">C1SCF055_LOCUS14033</name>
</gene>
<dbReference type="Proteomes" id="UP001152797">
    <property type="component" value="Unassembled WGS sequence"/>
</dbReference>
<reference evidence="3" key="2">
    <citation type="submission" date="2024-04" db="EMBL/GenBank/DDBJ databases">
        <authorList>
            <person name="Chen Y."/>
            <person name="Shah S."/>
            <person name="Dougan E. K."/>
            <person name="Thang M."/>
            <person name="Chan C."/>
        </authorList>
    </citation>
    <scope>NUCLEOTIDE SEQUENCE [LARGE SCALE GENOMIC DNA]</scope>
</reference>